<protein>
    <submittedName>
        <fullName evidence="1">Uncharacterized protein</fullName>
    </submittedName>
</protein>
<organism evidence="1 2">
    <name type="scientific">Pogonophryne albipinna</name>
    <dbReference type="NCBI Taxonomy" id="1090488"/>
    <lineage>
        <taxon>Eukaryota</taxon>
        <taxon>Metazoa</taxon>
        <taxon>Chordata</taxon>
        <taxon>Craniata</taxon>
        <taxon>Vertebrata</taxon>
        <taxon>Euteleostomi</taxon>
        <taxon>Actinopterygii</taxon>
        <taxon>Neopterygii</taxon>
        <taxon>Teleostei</taxon>
        <taxon>Neoteleostei</taxon>
        <taxon>Acanthomorphata</taxon>
        <taxon>Eupercaria</taxon>
        <taxon>Perciformes</taxon>
        <taxon>Notothenioidei</taxon>
        <taxon>Pogonophryne</taxon>
    </lineage>
</organism>
<accession>A0AAD6B2N1</accession>
<dbReference type="EMBL" id="JAPTMU010000012">
    <property type="protein sequence ID" value="KAJ4934536.1"/>
    <property type="molecule type" value="Genomic_DNA"/>
</dbReference>
<gene>
    <name evidence="1" type="ORF">JOQ06_007329</name>
</gene>
<evidence type="ECO:0000313" key="1">
    <source>
        <dbReference type="EMBL" id="KAJ4934536.1"/>
    </source>
</evidence>
<dbReference type="Proteomes" id="UP001219934">
    <property type="component" value="Unassembled WGS sequence"/>
</dbReference>
<keyword evidence="2" id="KW-1185">Reference proteome</keyword>
<name>A0AAD6B2N1_9TELE</name>
<reference evidence="1" key="1">
    <citation type="submission" date="2022-11" db="EMBL/GenBank/DDBJ databases">
        <title>Chromosome-level genome of Pogonophryne albipinna.</title>
        <authorList>
            <person name="Jo E."/>
        </authorList>
    </citation>
    <scope>NUCLEOTIDE SEQUENCE</scope>
    <source>
        <strain evidence="1">SGF0006</strain>
        <tissue evidence="1">Muscle</tissue>
    </source>
</reference>
<feature type="non-terminal residue" evidence="1">
    <location>
        <position position="1"/>
    </location>
</feature>
<proteinExistence type="predicted"/>
<sequence length="53" mass="6404">MRLKDGVLKTLKISLHLLRKPALNPTHWIQRSYFLTHKRAQEHQEVCWKLRAI</sequence>
<evidence type="ECO:0000313" key="2">
    <source>
        <dbReference type="Proteomes" id="UP001219934"/>
    </source>
</evidence>
<comment type="caution">
    <text evidence="1">The sequence shown here is derived from an EMBL/GenBank/DDBJ whole genome shotgun (WGS) entry which is preliminary data.</text>
</comment>
<dbReference type="AlphaFoldDB" id="A0AAD6B2N1"/>